<feature type="domain" description="Ricin B lectin" evidence="1">
    <location>
        <begin position="165"/>
        <end position="251"/>
    </location>
</feature>
<evidence type="ECO:0000313" key="2">
    <source>
        <dbReference type="EMBL" id="OXA39984.1"/>
    </source>
</evidence>
<dbReference type="AlphaFoldDB" id="A0A226D535"/>
<sequence length="266" mass="29286">MPVTLYNFQFLLTLSTINLNLSKLPQHPTTLPVIMKFLALTVLLFALYHCSSSKPNDAMEGIQRPGPESPLHIVSANGVPLNISSLSDSTRDASTQYYIFLRSTYWRCLTCDCANENQAPNLFVSTAYCYPTANQLFYLIPVDGSGIYVGMDPTSGKTDPQVRASTTYRIVNAADQRCMDIYYGAGDSDGAVVNWVVTNDCSSADTQKWIFTDIASTSYNYYTIQNYAVSTDGYITTRGMSTSEGVLVHLWGLGSGADWTQEWAAA</sequence>
<accession>A0A226D535</accession>
<keyword evidence="3" id="KW-1185">Reference proteome</keyword>
<evidence type="ECO:0000313" key="3">
    <source>
        <dbReference type="Proteomes" id="UP000198287"/>
    </source>
</evidence>
<name>A0A226D535_FOLCA</name>
<gene>
    <name evidence="2" type="ORF">Fcan01_25263</name>
</gene>
<dbReference type="Proteomes" id="UP000198287">
    <property type="component" value="Unassembled WGS sequence"/>
</dbReference>
<dbReference type="InterPro" id="IPR000772">
    <property type="entry name" value="Ricin_B_lectin"/>
</dbReference>
<dbReference type="InterPro" id="IPR035992">
    <property type="entry name" value="Ricin_B-like_lectins"/>
</dbReference>
<dbReference type="CDD" id="cd00161">
    <property type="entry name" value="beta-trefoil_Ricin-like"/>
    <property type="match status" value="1"/>
</dbReference>
<dbReference type="Gene3D" id="2.80.10.50">
    <property type="match status" value="1"/>
</dbReference>
<dbReference type="PROSITE" id="PS50231">
    <property type="entry name" value="RICIN_B_LECTIN"/>
    <property type="match status" value="1"/>
</dbReference>
<protein>
    <recommendedName>
        <fullName evidence="1">Ricin B lectin domain-containing protein</fullName>
    </recommendedName>
</protein>
<organism evidence="2 3">
    <name type="scientific">Folsomia candida</name>
    <name type="common">Springtail</name>
    <dbReference type="NCBI Taxonomy" id="158441"/>
    <lineage>
        <taxon>Eukaryota</taxon>
        <taxon>Metazoa</taxon>
        <taxon>Ecdysozoa</taxon>
        <taxon>Arthropoda</taxon>
        <taxon>Hexapoda</taxon>
        <taxon>Collembola</taxon>
        <taxon>Entomobryomorpha</taxon>
        <taxon>Isotomoidea</taxon>
        <taxon>Isotomidae</taxon>
        <taxon>Proisotominae</taxon>
        <taxon>Folsomia</taxon>
    </lineage>
</organism>
<evidence type="ECO:0000259" key="1">
    <source>
        <dbReference type="Pfam" id="PF14200"/>
    </source>
</evidence>
<reference evidence="2 3" key="1">
    <citation type="submission" date="2015-12" db="EMBL/GenBank/DDBJ databases">
        <title>The genome of Folsomia candida.</title>
        <authorList>
            <person name="Faddeeva A."/>
            <person name="Derks M.F."/>
            <person name="Anvar Y."/>
            <person name="Smit S."/>
            <person name="Van Straalen N."/>
            <person name="Roelofs D."/>
        </authorList>
    </citation>
    <scope>NUCLEOTIDE SEQUENCE [LARGE SCALE GENOMIC DNA]</scope>
    <source>
        <strain evidence="2 3">VU population</strain>
        <tissue evidence="2">Whole body</tissue>
    </source>
</reference>
<dbReference type="SUPFAM" id="SSF50370">
    <property type="entry name" value="Ricin B-like lectins"/>
    <property type="match status" value="1"/>
</dbReference>
<dbReference type="Pfam" id="PF14200">
    <property type="entry name" value="RicinB_lectin_2"/>
    <property type="match status" value="1"/>
</dbReference>
<dbReference type="EMBL" id="LNIX01000036">
    <property type="protein sequence ID" value="OXA39984.1"/>
    <property type="molecule type" value="Genomic_DNA"/>
</dbReference>
<comment type="caution">
    <text evidence="2">The sequence shown here is derived from an EMBL/GenBank/DDBJ whole genome shotgun (WGS) entry which is preliminary data.</text>
</comment>
<proteinExistence type="predicted"/>